<reference evidence="2" key="1">
    <citation type="journal article" date="2024" name="Proc. Natl. Acad. Sci. U.S.A.">
        <title>Extraordinary preservation of gene collinearity over three hundred million years revealed in homosporous lycophytes.</title>
        <authorList>
            <person name="Li C."/>
            <person name="Wickell D."/>
            <person name="Kuo L.Y."/>
            <person name="Chen X."/>
            <person name="Nie B."/>
            <person name="Liao X."/>
            <person name="Peng D."/>
            <person name="Ji J."/>
            <person name="Jenkins J."/>
            <person name="Williams M."/>
            <person name="Shu S."/>
            <person name="Plott C."/>
            <person name="Barry K."/>
            <person name="Rajasekar S."/>
            <person name="Grimwood J."/>
            <person name="Han X."/>
            <person name="Sun S."/>
            <person name="Hou Z."/>
            <person name="He W."/>
            <person name="Dai G."/>
            <person name="Sun C."/>
            <person name="Schmutz J."/>
            <person name="Leebens-Mack J.H."/>
            <person name="Li F.W."/>
            <person name="Wang L."/>
        </authorList>
    </citation>
    <scope>NUCLEOTIDE SEQUENCE [LARGE SCALE GENOMIC DNA]</scope>
    <source>
        <strain evidence="2">cv. PW_Plant_1</strain>
    </source>
</reference>
<name>A0ACC2EQ99_DIPCM</name>
<organism evidence="1 2">
    <name type="scientific">Diphasiastrum complanatum</name>
    <name type="common">Issler's clubmoss</name>
    <name type="synonym">Lycopodium complanatum</name>
    <dbReference type="NCBI Taxonomy" id="34168"/>
    <lineage>
        <taxon>Eukaryota</taxon>
        <taxon>Viridiplantae</taxon>
        <taxon>Streptophyta</taxon>
        <taxon>Embryophyta</taxon>
        <taxon>Tracheophyta</taxon>
        <taxon>Lycopodiopsida</taxon>
        <taxon>Lycopodiales</taxon>
        <taxon>Lycopodiaceae</taxon>
        <taxon>Lycopodioideae</taxon>
        <taxon>Diphasiastrum</taxon>
    </lineage>
</organism>
<sequence>MKCADTFRSERFEHKQIKGITPCMGLGRNGPLRIHPVERLGVDTITRRARKVLTKDGLKGSSNADQTIVSFPTEQHLIQCPAPGAIQQLLQDQFVPYINPAEALGHIQRRNIGHKAHAPRWTPIPGALAKYWVIVVLWQNIASQRIDWMWAWRPRERLAKKPILGLLAMSAPSSLETNPFPQAGRLIPLHITCLYIPQVYTG</sequence>
<evidence type="ECO:0000313" key="1">
    <source>
        <dbReference type="EMBL" id="KAJ7568669.1"/>
    </source>
</evidence>
<keyword evidence="2" id="KW-1185">Reference proteome</keyword>
<evidence type="ECO:0000313" key="2">
    <source>
        <dbReference type="Proteomes" id="UP001162992"/>
    </source>
</evidence>
<protein>
    <submittedName>
        <fullName evidence="1">Uncharacterized protein</fullName>
    </submittedName>
</protein>
<comment type="caution">
    <text evidence="1">The sequence shown here is derived from an EMBL/GenBank/DDBJ whole genome shotgun (WGS) entry which is preliminary data.</text>
</comment>
<dbReference type="EMBL" id="CM055092">
    <property type="protein sequence ID" value="KAJ7568669.1"/>
    <property type="molecule type" value="Genomic_DNA"/>
</dbReference>
<proteinExistence type="predicted"/>
<accession>A0ACC2EQ99</accession>
<gene>
    <name evidence="1" type="ORF">O6H91_01G043200</name>
</gene>
<dbReference type="Proteomes" id="UP001162992">
    <property type="component" value="Chromosome 1"/>
</dbReference>